<organism evidence="4 5">
    <name type="scientific">Halomicronema hongdechloris C2206</name>
    <dbReference type="NCBI Taxonomy" id="1641165"/>
    <lineage>
        <taxon>Bacteria</taxon>
        <taxon>Bacillati</taxon>
        <taxon>Cyanobacteriota</taxon>
        <taxon>Cyanophyceae</taxon>
        <taxon>Nodosilineales</taxon>
        <taxon>Nodosilineaceae</taxon>
        <taxon>Halomicronema</taxon>
    </lineage>
</organism>
<dbReference type="OrthoDB" id="483469at2"/>
<keyword evidence="1" id="KW-0175">Coiled coil</keyword>
<evidence type="ECO:0000256" key="3">
    <source>
        <dbReference type="SAM" id="Phobius"/>
    </source>
</evidence>
<feature type="region of interest" description="Disordered" evidence="2">
    <location>
        <begin position="273"/>
        <end position="304"/>
    </location>
</feature>
<protein>
    <recommendedName>
        <fullName evidence="6">Type IV pilus assembly protein PilO</fullName>
    </recommendedName>
</protein>
<name>A0A1Z3HIF7_9CYAN</name>
<dbReference type="KEGG" id="hhg:XM38_010080"/>
<evidence type="ECO:0008006" key="6">
    <source>
        <dbReference type="Google" id="ProtNLM"/>
    </source>
</evidence>
<accession>A0A1Z3HIF7</accession>
<gene>
    <name evidence="4" type="ORF">XM38_010080</name>
</gene>
<dbReference type="STRING" id="1641165.XM38_04600"/>
<feature type="coiled-coil region" evidence="1">
    <location>
        <begin position="55"/>
        <end position="106"/>
    </location>
</feature>
<evidence type="ECO:0000313" key="5">
    <source>
        <dbReference type="Proteomes" id="UP000191901"/>
    </source>
</evidence>
<dbReference type="EMBL" id="CP021983">
    <property type="protein sequence ID" value="ASC70078.1"/>
    <property type="molecule type" value="Genomic_DNA"/>
</dbReference>
<keyword evidence="5" id="KW-1185">Reference proteome</keyword>
<keyword evidence="3" id="KW-0472">Membrane</keyword>
<dbReference type="RefSeq" id="WP_080806282.1">
    <property type="nucleotide sequence ID" value="NZ_CP021983.2"/>
</dbReference>
<sequence>MTAAGDFIPAEDNQVFEEAPAYPVAFGVELTPRVQGIAIAVVGVVGALALFNYLVSPLQSQRSELEATVEQKEQQLAQQQANAQQLEQVQANLQQALQQRAEIYSLLGDPQSLDTLLIDINQQIKNSNANISNVVANQAGLEQFLRNQGLPEPLVPIIRGRILNDPERRRAFETAYESKLLSFDPSSSGIVNDGSLGPELDGKFERQQVSVEMQALFQQTQAVIRNIERLEPLVILRDFRQDIAPPGGGLTEEDVKGLARPLNTSFTLEVLVPTVDPTEPPPPPPAEPAEGEQPAAGDSPPEGG</sequence>
<keyword evidence="3" id="KW-1133">Transmembrane helix</keyword>
<evidence type="ECO:0000313" key="4">
    <source>
        <dbReference type="EMBL" id="ASC70078.1"/>
    </source>
</evidence>
<dbReference type="AlphaFoldDB" id="A0A1Z3HIF7"/>
<evidence type="ECO:0000256" key="2">
    <source>
        <dbReference type="SAM" id="MobiDB-lite"/>
    </source>
</evidence>
<proteinExistence type="predicted"/>
<feature type="transmembrane region" description="Helical" evidence="3">
    <location>
        <begin position="36"/>
        <end position="55"/>
    </location>
</feature>
<evidence type="ECO:0000256" key="1">
    <source>
        <dbReference type="SAM" id="Coils"/>
    </source>
</evidence>
<keyword evidence="3" id="KW-0812">Transmembrane</keyword>
<reference evidence="4 5" key="1">
    <citation type="journal article" date="2016" name="Biochim. Biophys. Acta">
        <title>Characterization of red-shifted phycobilisomes isolated from the chlorophyll f-containing cyanobacterium Halomicronema hongdechloris.</title>
        <authorList>
            <person name="Li Y."/>
            <person name="Lin Y."/>
            <person name="Garvey C.J."/>
            <person name="Birch D."/>
            <person name="Corkery R.W."/>
            <person name="Loughlin P.C."/>
            <person name="Scheer H."/>
            <person name="Willows R.D."/>
            <person name="Chen M."/>
        </authorList>
    </citation>
    <scope>NUCLEOTIDE SEQUENCE [LARGE SCALE GENOMIC DNA]</scope>
    <source>
        <strain evidence="4 5">C2206</strain>
    </source>
</reference>
<feature type="compositionally biased region" description="Pro residues" evidence="2">
    <location>
        <begin position="278"/>
        <end position="287"/>
    </location>
</feature>
<dbReference type="Proteomes" id="UP000191901">
    <property type="component" value="Chromosome"/>
</dbReference>